<evidence type="ECO:0000256" key="2">
    <source>
        <dbReference type="SAM" id="MobiDB-lite"/>
    </source>
</evidence>
<dbReference type="InterPro" id="IPR013087">
    <property type="entry name" value="Znf_C2H2_type"/>
</dbReference>
<dbReference type="Proteomes" id="UP001370758">
    <property type="component" value="Unassembled WGS sequence"/>
</dbReference>
<evidence type="ECO:0000313" key="5">
    <source>
        <dbReference type="Proteomes" id="UP001370758"/>
    </source>
</evidence>
<dbReference type="SMART" id="SM00355">
    <property type="entry name" value="ZnF_C2H2"/>
    <property type="match status" value="3"/>
</dbReference>
<dbReference type="PROSITE" id="PS50157">
    <property type="entry name" value="ZINC_FINGER_C2H2_2"/>
    <property type="match status" value="1"/>
</dbReference>
<reference evidence="4 5" key="1">
    <citation type="submission" date="2023-08" db="EMBL/GenBank/DDBJ databases">
        <authorList>
            <person name="Palmer J.M."/>
        </authorList>
    </citation>
    <scope>NUCLEOTIDE SEQUENCE [LARGE SCALE GENOMIC DNA]</scope>
    <source>
        <strain evidence="4 5">TWF481</strain>
    </source>
</reference>
<feature type="compositionally biased region" description="Basic and acidic residues" evidence="2">
    <location>
        <begin position="315"/>
        <end position="324"/>
    </location>
</feature>
<evidence type="ECO:0000259" key="3">
    <source>
        <dbReference type="PROSITE" id="PS50157"/>
    </source>
</evidence>
<protein>
    <recommendedName>
        <fullName evidence="3">C2H2-type domain-containing protein</fullName>
    </recommendedName>
</protein>
<feature type="compositionally biased region" description="Polar residues" evidence="2">
    <location>
        <begin position="468"/>
        <end position="496"/>
    </location>
</feature>
<feature type="compositionally biased region" description="Low complexity" evidence="2">
    <location>
        <begin position="300"/>
        <end position="312"/>
    </location>
</feature>
<name>A0AAV9VX72_9PEZI</name>
<proteinExistence type="predicted"/>
<accession>A0AAV9VX72</accession>
<feature type="domain" description="C2H2-type" evidence="3">
    <location>
        <begin position="204"/>
        <end position="234"/>
    </location>
</feature>
<dbReference type="Gene3D" id="3.30.160.60">
    <property type="entry name" value="Classic Zinc Finger"/>
    <property type="match status" value="1"/>
</dbReference>
<feature type="compositionally biased region" description="Basic and acidic residues" evidence="2">
    <location>
        <begin position="69"/>
        <end position="80"/>
    </location>
</feature>
<gene>
    <name evidence="4" type="ORF">TWF481_001950</name>
</gene>
<feature type="region of interest" description="Disordered" evidence="2">
    <location>
        <begin position="285"/>
        <end position="327"/>
    </location>
</feature>
<evidence type="ECO:0000256" key="1">
    <source>
        <dbReference type="PROSITE-ProRule" id="PRU00042"/>
    </source>
</evidence>
<feature type="region of interest" description="Disordered" evidence="2">
    <location>
        <begin position="376"/>
        <end position="418"/>
    </location>
</feature>
<sequence length="507" mass="57623">MNLSDPNQPWWDPNAGLDTSIDDGASWYPNQASVVYGIPQEQHGYEHYPSAHSSSEGTVLSRSHRTRKRSEQNPDLADKDFDVISSRPVFSVPNVARTSKDGRYDFAESCHEFRASEGMPHGVEGHQNYHRKKSTRQGATHYSQEAEYDDDYAYEARRFEDDNTHRGNQEAGSIIYCPHEGCGFAGPDKNSIRKHIGIHGARKFYCGRGECAAGFHTARDLRRHEESIHRGSKASKNYICKVSKCHRDATRPFTRKDNARQHIVNVHVHEIGNARIDDFIEAIGEPEPPQRQSRHRPTGSSSTDDTVSSSFSYESNHRYHGHEDPEGEDMFEKFTYLQEYDSDLDVGWSRGDVGHFSAKEHQLQSPFGPGALELESQQKYSDPRPLIQSGRRLRVDTHSQSATNTEQRGPAYYQERDRNIQSEDLQWYDNERAHGYSDRSATAQQVRSQIKEESPFTIKRHYHGPIASTATKKPTKHLTNPTGKTYHPETSATTESLEAAFEKSLTI</sequence>
<comment type="caution">
    <text evidence="4">The sequence shown here is derived from an EMBL/GenBank/DDBJ whole genome shotgun (WGS) entry which is preliminary data.</text>
</comment>
<evidence type="ECO:0000313" key="4">
    <source>
        <dbReference type="EMBL" id="KAK6496971.1"/>
    </source>
</evidence>
<feature type="region of interest" description="Disordered" evidence="2">
    <location>
        <begin position="41"/>
        <end position="80"/>
    </location>
</feature>
<keyword evidence="1" id="KW-0863">Zinc-finger</keyword>
<keyword evidence="5" id="KW-1185">Reference proteome</keyword>
<dbReference type="EMBL" id="JAVHJL010000010">
    <property type="protein sequence ID" value="KAK6496971.1"/>
    <property type="molecule type" value="Genomic_DNA"/>
</dbReference>
<feature type="compositionally biased region" description="Polar residues" evidence="2">
    <location>
        <begin position="398"/>
        <end position="407"/>
    </location>
</feature>
<feature type="region of interest" description="Disordered" evidence="2">
    <location>
        <begin position="1"/>
        <end position="23"/>
    </location>
</feature>
<feature type="region of interest" description="Disordered" evidence="2">
    <location>
        <begin position="466"/>
        <end position="496"/>
    </location>
</feature>
<feature type="compositionally biased region" description="Polar residues" evidence="2">
    <location>
        <begin position="51"/>
        <end position="61"/>
    </location>
</feature>
<organism evidence="4 5">
    <name type="scientific">Arthrobotrys musiformis</name>
    <dbReference type="NCBI Taxonomy" id="47236"/>
    <lineage>
        <taxon>Eukaryota</taxon>
        <taxon>Fungi</taxon>
        <taxon>Dikarya</taxon>
        <taxon>Ascomycota</taxon>
        <taxon>Pezizomycotina</taxon>
        <taxon>Orbiliomycetes</taxon>
        <taxon>Orbiliales</taxon>
        <taxon>Orbiliaceae</taxon>
        <taxon>Arthrobotrys</taxon>
    </lineage>
</organism>
<dbReference type="AlphaFoldDB" id="A0AAV9VX72"/>
<dbReference type="PROSITE" id="PS00028">
    <property type="entry name" value="ZINC_FINGER_C2H2_1"/>
    <property type="match status" value="1"/>
</dbReference>
<keyword evidence="1" id="KW-0479">Metal-binding</keyword>
<dbReference type="GO" id="GO:0008270">
    <property type="term" value="F:zinc ion binding"/>
    <property type="evidence" value="ECO:0007669"/>
    <property type="project" value="UniProtKB-KW"/>
</dbReference>
<keyword evidence="1" id="KW-0862">Zinc</keyword>